<feature type="signal peptide" evidence="1">
    <location>
        <begin position="1"/>
        <end position="28"/>
    </location>
</feature>
<proteinExistence type="predicted"/>
<dbReference type="Proteomes" id="UP000479710">
    <property type="component" value="Unassembled WGS sequence"/>
</dbReference>
<accession>A0A6G1BRK8</accession>
<dbReference type="AlphaFoldDB" id="A0A6G1BRK8"/>
<dbReference type="EMBL" id="SPHZ02000011">
    <property type="protein sequence ID" value="KAF0890629.1"/>
    <property type="molecule type" value="Genomic_DNA"/>
</dbReference>
<protein>
    <submittedName>
        <fullName evidence="2">Uncharacterized protein</fullName>
    </submittedName>
</protein>
<evidence type="ECO:0000313" key="3">
    <source>
        <dbReference type="Proteomes" id="UP000479710"/>
    </source>
</evidence>
<name>A0A6G1BRK8_9ORYZ</name>
<evidence type="ECO:0000256" key="1">
    <source>
        <dbReference type="SAM" id="SignalP"/>
    </source>
</evidence>
<keyword evidence="3" id="KW-1185">Reference proteome</keyword>
<comment type="caution">
    <text evidence="2">The sequence shown here is derived from an EMBL/GenBank/DDBJ whole genome shotgun (WGS) entry which is preliminary data.</text>
</comment>
<organism evidence="2 3">
    <name type="scientific">Oryza meyeriana var. granulata</name>
    <dbReference type="NCBI Taxonomy" id="110450"/>
    <lineage>
        <taxon>Eukaryota</taxon>
        <taxon>Viridiplantae</taxon>
        <taxon>Streptophyta</taxon>
        <taxon>Embryophyta</taxon>
        <taxon>Tracheophyta</taxon>
        <taxon>Spermatophyta</taxon>
        <taxon>Magnoliopsida</taxon>
        <taxon>Liliopsida</taxon>
        <taxon>Poales</taxon>
        <taxon>Poaceae</taxon>
        <taxon>BOP clade</taxon>
        <taxon>Oryzoideae</taxon>
        <taxon>Oryzeae</taxon>
        <taxon>Oryzinae</taxon>
        <taxon>Oryza</taxon>
        <taxon>Oryza meyeriana</taxon>
    </lineage>
</organism>
<evidence type="ECO:0000313" key="2">
    <source>
        <dbReference type="EMBL" id="KAF0890629.1"/>
    </source>
</evidence>
<sequence>MAWSTGSCAGRCLLPLVLLVGALRTSLPSDPNPLCVLLIASPACSPPLTASSSRHRPSLDRL</sequence>
<reference evidence="2 3" key="1">
    <citation type="submission" date="2019-11" db="EMBL/GenBank/DDBJ databases">
        <title>Whole genome sequence of Oryza granulata.</title>
        <authorList>
            <person name="Li W."/>
        </authorList>
    </citation>
    <scope>NUCLEOTIDE SEQUENCE [LARGE SCALE GENOMIC DNA]</scope>
    <source>
        <strain evidence="3">cv. Menghai</strain>
        <tissue evidence="2">Leaf</tissue>
    </source>
</reference>
<feature type="chain" id="PRO_5026006017" evidence="1">
    <location>
        <begin position="29"/>
        <end position="62"/>
    </location>
</feature>
<gene>
    <name evidence="2" type="ORF">E2562_003825</name>
</gene>
<keyword evidence="1" id="KW-0732">Signal</keyword>